<dbReference type="EMBL" id="CM009752">
    <property type="protein sequence ID" value="PUZ62067.1"/>
    <property type="molecule type" value="Genomic_DNA"/>
</dbReference>
<dbReference type="Gramene" id="PUZ62067">
    <property type="protein sequence ID" value="PUZ62067"/>
    <property type="gene ID" value="GQ55_4G328100"/>
</dbReference>
<evidence type="ECO:0000313" key="4">
    <source>
        <dbReference type="EMBL" id="PUZ62067.1"/>
    </source>
</evidence>
<dbReference type="STRING" id="1504633.A0A2T7E2N7"/>
<dbReference type="Pfam" id="PF00515">
    <property type="entry name" value="TPR_1"/>
    <property type="match status" value="1"/>
</dbReference>
<dbReference type="InterPro" id="IPR011990">
    <property type="entry name" value="TPR-like_helical_dom_sf"/>
</dbReference>
<keyword evidence="1" id="KW-0677">Repeat</keyword>
<sequence length="397" mass="45647">MEAAAEEARRAKEAGNEAYSKSFLETAVEHYTRGALLDPRDISFLTNRTAAYFHMGKYQECVRDCDEAVKLGRELGADNKLIAKALSRKASALLELAGCAGDYAPAVRALQQSLAEHYSEETLDKLGKAERKRKELEEKERLGQAADHHRERVCTNIAGNESFKQKKYHEAAVHYTKAMKMNPKDPKIFSNRAQCYIYLGALPQALEDAEKCIELDPTFLKGYVRKAKVQFLMEDYENAMATYQEGLRCDPNNLEVLDGLRRCEARIKRGHGGADLQYLKKMFGGFHSEDDLHGIQKAMATMITKEFGEEPLWHTESERVGEFRTEDDLHKFRKATEQAAIFKKEASEERLRRIESERMARTMEDLYLSQVQQRKETEEFLSRAQQELERFKIQHDQ</sequence>
<dbReference type="SMART" id="SM00028">
    <property type="entry name" value="TPR"/>
    <property type="match status" value="5"/>
</dbReference>
<dbReference type="PANTHER" id="PTHR22904:SF523">
    <property type="entry name" value="STRESS-INDUCED-PHOSPHOPROTEIN 1"/>
    <property type="match status" value="1"/>
</dbReference>
<accession>A0A2T7E2N7</accession>
<evidence type="ECO:0000256" key="3">
    <source>
        <dbReference type="PROSITE-ProRule" id="PRU00339"/>
    </source>
</evidence>
<feature type="repeat" description="TPR" evidence="3">
    <location>
        <begin position="220"/>
        <end position="253"/>
    </location>
</feature>
<keyword evidence="2 3" id="KW-0802">TPR repeat</keyword>
<name>A0A2T7E2N7_9POAL</name>
<dbReference type="AlphaFoldDB" id="A0A2T7E2N7"/>
<dbReference type="FunFam" id="1.25.40.10:FF:000010">
    <property type="entry name" value="Stress-induced phosphoprotein 1"/>
    <property type="match status" value="1"/>
</dbReference>
<dbReference type="Proteomes" id="UP000244336">
    <property type="component" value="Chromosome 4"/>
</dbReference>
<dbReference type="SUPFAM" id="SSF48452">
    <property type="entry name" value="TPR-like"/>
    <property type="match status" value="2"/>
</dbReference>
<organism evidence="4 5">
    <name type="scientific">Panicum hallii var. hallii</name>
    <dbReference type="NCBI Taxonomy" id="1504633"/>
    <lineage>
        <taxon>Eukaryota</taxon>
        <taxon>Viridiplantae</taxon>
        <taxon>Streptophyta</taxon>
        <taxon>Embryophyta</taxon>
        <taxon>Tracheophyta</taxon>
        <taxon>Spermatophyta</taxon>
        <taxon>Magnoliopsida</taxon>
        <taxon>Liliopsida</taxon>
        <taxon>Poales</taxon>
        <taxon>Poaceae</taxon>
        <taxon>PACMAD clade</taxon>
        <taxon>Panicoideae</taxon>
        <taxon>Panicodae</taxon>
        <taxon>Paniceae</taxon>
        <taxon>Panicinae</taxon>
        <taxon>Panicum</taxon>
        <taxon>Panicum sect. Panicum</taxon>
    </lineage>
</organism>
<evidence type="ECO:0000313" key="5">
    <source>
        <dbReference type="Proteomes" id="UP000244336"/>
    </source>
</evidence>
<feature type="repeat" description="TPR" evidence="3">
    <location>
        <begin position="186"/>
        <end position="219"/>
    </location>
</feature>
<dbReference type="Gene3D" id="1.25.40.10">
    <property type="entry name" value="Tetratricopeptide repeat domain"/>
    <property type="match status" value="2"/>
</dbReference>
<dbReference type="PROSITE" id="PS50005">
    <property type="entry name" value="TPR"/>
    <property type="match status" value="2"/>
</dbReference>
<dbReference type="Pfam" id="PF13181">
    <property type="entry name" value="TPR_8"/>
    <property type="match status" value="1"/>
</dbReference>
<evidence type="ECO:0000256" key="1">
    <source>
        <dbReference type="ARBA" id="ARBA00022737"/>
    </source>
</evidence>
<evidence type="ECO:0000256" key="2">
    <source>
        <dbReference type="ARBA" id="ARBA00022803"/>
    </source>
</evidence>
<protein>
    <submittedName>
        <fullName evidence="4">Uncharacterized protein</fullName>
    </submittedName>
</protein>
<gene>
    <name evidence="4" type="ORF">GQ55_4G328100</name>
</gene>
<reference evidence="4 5" key="1">
    <citation type="submission" date="2018-04" db="EMBL/GenBank/DDBJ databases">
        <title>WGS assembly of Panicum hallii var. hallii HAL2.</title>
        <authorList>
            <person name="Lovell J."/>
            <person name="Jenkins J."/>
            <person name="Lowry D."/>
            <person name="Mamidi S."/>
            <person name="Sreedasyam A."/>
            <person name="Weng X."/>
            <person name="Barry K."/>
            <person name="Bonette J."/>
            <person name="Campitelli B."/>
            <person name="Daum C."/>
            <person name="Gordon S."/>
            <person name="Gould B."/>
            <person name="Lipzen A."/>
            <person name="MacQueen A."/>
            <person name="Palacio-Mejia J."/>
            <person name="Plott C."/>
            <person name="Shakirov E."/>
            <person name="Shu S."/>
            <person name="Yoshinaga Y."/>
            <person name="Zane M."/>
            <person name="Rokhsar D."/>
            <person name="Grimwood J."/>
            <person name="Schmutz J."/>
            <person name="Juenger T."/>
        </authorList>
    </citation>
    <scope>NUCLEOTIDE SEQUENCE [LARGE SCALE GENOMIC DNA]</scope>
    <source>
        <strain evidence="5">cv. HAL2</strain>
    </source>
</reference>
<dbReference type="InterPro" id="IPR019734">
    <property type="entry name" value="TPR_rpt"/>
</dbReference>
<dbReference type="GO" id="GO:0051879">
    <property type="term" value="F:Hsp90 protein binding"/>
    <property type="evidence" value="ECO:0007669"/>
    <property type="project" value="TreeGrafter"/>
</dbReference>
<dbReference type="OrthoDB" id="10064100at2759"/>
<proteinExistence type="predicted"/>
<dbReference type="PANTHER" id="PTHR22904">
    <property type="entry name" value="TPR REPEAT CONTAINING PROTEIN"/>
    <property type="match status" value="1"/>
</dbReference>
<keyword evidence="5" id="KW-1185">Reference proteome</keyword>